<dbReference type="Pfam" id="PF04116">
    <property type="entry name" value="FA_hydroxylase"/>
    <property type="match status" value="1"/>
</dbReference>
<name>A0A0R2S544_9GAMM</name>
<evidence type="ECO:0000313" key="10">
    <source>
        <dbReference type="Proteomes" id="UP000051934"/>
    </source>
</evidence>
<dbReference type="EMBL" id="LIBB01000427">
    <property type="protein sequence ID" value="KRO69948.1"/>
    <property type="molecule type" value="Genomic_DNA"/>
</dbReference>
<feature type="transmembrane region" description="Helical" evidence="7">
    <location>
        <begin position="331"/>
        <end position="352"/>
    </location>
</feature>
<keyword evidence="3 7" id="KW-1133">Transmembrane helix</keyword>
<gene>
    <name evidence="9" type="ORF">ABR69_01925</name>
</gene>
<accession>A0A0R2S544</accession>
<dbReference type="PANTHER" id="PTHR21624:SF1">
    <property type="entry name" value="ALKYLGLYCEROL MONOOXYGENASE"/>
    <property type="match status" value="1"/>
</dbReference>
<sequence>MPEFVLSPNILVIPILITLVVVELGISKAMGRSVYNFQDSITSINIGIMSQFVNATGAVISAFMYAVIEMKYGTFEWDMTNPLTWIFALLLYDFLYYWVHRTGHEVNMFWASHITHHSSDEFNLSTALRQASTGFYFKWIFYMPLAVLGIPVQVFVVVGLIDLLYQVWVHTRLVGRLGWIEYVLVTPSNHRVHHGKNDYCIDKNYGGMFCAWDRMFGTYADEREEEPIVYGLKKKLNSWNPVWSNLHYWASMFKKAGQQDNWRDKLMCFFAPPAWSPDGKSAPKPLAEIPITDEIFVEKTPLSIKLSGLMMTVISAIVLVLYLGTKQQLPGLVQILVAGTAVCAFAVLGYFWTQGNKKEFER</sequence>
<keyword evidence="4" id="KW-0560">Oxidoreductase</keyword>
<dbReference type="GO" id="GO:0008610">
    <property type="term" value="P:lipid biosynthetic process"/>
    <property type="evidence" value="ECO:0007669"/>
    <property type="project" value="InterPro"/>
</dbReference>
<organism evidence="9 10">
    <name type="scientific">OM182 bacterium BACL3 MAG-120507-bin80</name>
    <dbReference type="NCBI Taxonomy" id="1655577"/>
    <lineage>
        <taxon>Bacteria</taxon>
        <taxon>Pseudomonadati</taxon>
        <taxon>Pseudomonadota</taxon>
        <taxon>Gammaproteobacteria</taxon>
        <taxon>OMG group</taxon>
        <taxon>OM182 clade</taxon>
    </lineage>
</organism>
<evidence type="ECO:0000256" key="2">
    <source>
        <dbReference type="ARBA" id="ARBA00022692"/>
    </source>
</evidence>
<keyword evidence="2 7" id="KW-0812">Transmembrane</keyword>
<evidence type="ECO:0000256" key="5">
    <source>
        <dbReference type="ARBA" id="ARBA00023098"/>
    </source>
</evidence>
<protein>
    <recommendedName>
        <fullName evidence="8">Fatty acid hydroxylase domain-containing protein</fullName>
    </recommendedName>
</protein>
<evidence type="ECO:0000256" key="7">
    <source>
        <dbReference type="SAM" id="Phobius"/>
    </source>
</evidence>
<comment type="subcellular location">
    <subcellularLocation>
        <location evidence="1">Endomembrane system</location>
        <topology evidence="1">Multi-pass membrane protein</topology>
    </subcellularLocation>
</comment>
<dbReference type="GO" id="GO:0016020">
    <property type="term" value="C:membrane"/>
    <property type="evidence" value="ECO:0007669"/>
    <property type="project" value="GOC"/>
</dbReference>
<dbReference type="GO" id="GO:0012505">
    <property type="term" value="C:endomembrane system"/>
    <property type="evidence" value="ECO:0007669"/>
    <property type="project" value="UniProtKB-SubCell"/>
</dbReference>
<evidence type="ECO:0000256" key="1">
    <source>
        <dbReference type="ARBA" id="ARBA00004127"/>
    </source>
</evidence>
<reference evidence="9 10" key="1">
    <citation type="submission" date="2015-10" db="EMBL/GenBank/DDBJ databases">
        <title>Metagenome-Assembled Genomes uncover a global brackish microbiome.</title>
        <authorList>
            <person name="Hugerth L.W."/>
            <person name="Larsson J."/>
            <person name="Alneberg J."/>
            <person name="Lindh M.V."/>
            <person name="Legrand C."/>
            <person name="Pinhassi J."/>
            <person name="Andersson A.F."/>
        </authorList>
    </citation>
    <scope>NUCLEOTIDE SEQUENCE [LARGE SCALE GENOMIC DNA]</scope>
    <source>
        <strain evidence="9">BACL4 MAG-120507-bin80</strain>
    </source>
</reference>
<feature type="transmembrane region" description="Helical" evidence="7">
    <location>
        <begin position="80"/>
        <end position="99"/>
    </location>
</feature>
<keyword evidence="5" id="KW-0443">Lipid metabolism</keyword>
<evidence type="ECO:0000256" key="3">
    <source>
        <dbReference type="ARBA" id="ARBA00022989"/>
    </source>
</evidence>
<dbReference type="AlphaFoldDB" id="A0A0R2S544"/>
<feature type="transmembrane region" description="Helical" evidence="7">
    <location>
        <begin position="46"/>
        <end position="68"/>
    </location>
</feature>
<comment type="caution">
    <text evidence="9">The sequence shown here is derived from an EMBL/GenBank/DDBJ whole genome shotgun (WGS) entry which is preliminary data.</text>
</comment>
<feature type="transmembrane region" description="Helical" evidence="7">
    <location>
        <begin position="6"/>
        <end position="26"/>
    </location>
</feature>
<dbReference type="InterPro" id="IPR006694">
    <property type="entry name" value="Fatty_acid_hydroxylase"/>
</dbReference>
<proteinExistence type="predicted"/>
<evidence type="ECO:0000313" key="9">
    <source>
        <dbReference type="EMBL" id="KRO69948.1"/>
    </source>
</evidence>
<keyword evidence="6 7" id="KW-0472">Membrane</keyword>
<dbReference type="GO" id="GO:0005506">
    <property type="term" value="F:iron ion binding"/>
    <property type="evidence" value="ECO:0007669"/>
    <property type="project" value="InterPro"/>
</dbReference>
<evidence type="ECO:0000256" key="6">
    <source>
        <dbReference type="ARBA" id="ARBA00023136"/>
    </source>
</evidence>
<dbReference type="InterPro" id="IPR051689">
    <property type="entry name" value="Sterol_desaturase/TMEM195"/>
</dbReference>
<dbReference type="GO" id="GO:0006643">
    <property type="term" value="P:membrane lipid metabolic process"/>
    <property type="evidence" value="ECO:0007669"/>
    <property type="project" value="TreeGrafter"/>
</dbReference>
<evidence type="ECO:0000256" key="4">
    <source>
        <dbReference type="ARBA" id="ARBA00023002"/>
    </source>
</evidence>
<feature type="transmembrane region" description="Helical" evidence="7">
    <location>
        <begin position="306"/>
        <end position="325"/>
    </location>
</feature>
<dbReference type="GO" id="GO:0050479">
    <property type="term" value="F:glyceryl-ether monooxygenase activity"/>
    <property type="evidence" value="ECO:0007669"/>
    <property type="project" value="TreeGrafter"/>
</dbReference>
<feature type="domain" description="Fatty acid hydroxylase" evidence="8">
    <location>
        <begin position="85"/>
        <end position="218"/>
    </location>
</feature>
<feature type="transmembrane region" description="Helical" evidence="7">
    <location>
        <begin position="139"/>
        <end position="161"/>
    </location>
</feature>
<dbReference type="Proteomes" id="UP000051934">
    <property type="component" value="Unassembled WGS sequence"/>
</dbReference>
<evidence type="ECO:0000259" key="8">
    <source>
        <dbReference type="Pfam" id="PF04116"/>
    </source>
</evidence>
<dbReference type="PANTHER" id="PTHR21624">
    <property type="entry name" value="STEROL DESATURASE-RELATED PROTEIN"/>
    <property type="match status" value="1"/>
</dbReference>